<dbReference type="Gene3D" id="2.30.110.10">
    <property type="entry name" value="Electron Transport, Fmn-binding Protein, Chain A"/>
    <property type="match status" value="1"/>
</dbReference>
<dbReference type="Pfam" id="PF16242">
    <property type="entry name" value="Pyrid_ox_like"/>
    <property type="match status" value="1"/>
</dbReference>
<dbReference type="EMBL" id="LAZR01020038">
    <property type="protein sequence ID" value="KKL90321.1"/>
    <property type="molecule type" value="Genomic_DNA"/>
</dbReference>
<evidence type="ECO:0000259" key="1">
    <source>
        <dbReference type="Pfam" id="PF16242"/>
    </source>
</evidence>
<evidence type="ECO:0000313" key="2">
    <source>
        <dbReference type="EMBL" id="KKL90321.1"/>
    </source>
</evidence>
<protein>
    <recommendedName>
        <fullName evidence="1">General stress protein FMN-binding split barrel domain-containing protein</fullName>
    </recommendedName>
</protein>
<comment type="caution">
    <text evidence="2">The sequence shown here is derived from an EMBL/GenBank/DDBJ whole genome shotgun (WGS) entry which is preliminary data.</text>
</comment>
<dbReference type="InterPro" id="IPR012349">
    <property type="entry name" value="Split_barrel_FMN-bd"/>
</dbReference>
<accession>A0A0F9GIJ0</accession>
<sequence>MANVKDKTRDYLDTVKTVSVATCMDNKPSCRIMEIQKVEDDLKIWFVSHKSSPKVEHVNINSNACIVSFNSETSRDIRLFGKLEAFEDMETKKCIWKDELASYFQGGINDPELIVLKFSPERIEFRDMKSGGILPEVECL</sequence>
<organism evidence="2">
    <name type="scientific">marine sediment metagenome</name>
    <dbReference type="NCBI Taxonomy" id="412755"/>
    <lineage>
        <taxon>unclassified sequences</taxon>
        <taxon>metagenomes</taxon>
        <taxon>ecological metagenomes</taxon>
    </lineage>
</organism>
<gene>
    <name evidence="2" type="ORF">LCGC14_1905880</name>
</gene>
<dbReference type="InterPro" id="IPR038725">
    <property type="entry name" value="YdaG_split_barrel_FMN-bd"/>
</dbReference>
<name>A0A0F9GIJ0_9ZZZZ</name>
<dbReference type="PANTHER" id="PTHR34818">
    <property type="entry name" value="PROTEIN BLI-3"/>
    <property type="match status" value="1"/>
</dbReference>
<reference evidence="2" key="1">
    <citation type="journal article" date="2015" name="Nature">
        <title>Complex archaea that bridge the gap between prokaryotes and eukaryotes.</title>
        <authorList>
            <person name="Spang A."/>
            <person name="Saw J.H."/>
            <person name="Jorgensen S.L."/>
            <person name="Zaremba-Niedzwiedzka K."/>
            <person name="Martijn J."/>
            <person name="Lind A.E."/>
            <person name="van Eijk R."/>
            <person name="Schleper C."/>
            <person name="Guy L."/>
            <person name="Ettema T.J."/>
        </authorList>
    </citation>
    <scope>NUCLEOTIDE SEQUENCE</scope>
</reference>
<feature type="domain" description="General stress protein FMN-binding split barrel" evidence="1">
    <location>
        <begin position="6"/>
        <end position="131"/>
    </location>
</feature>
<proteinExistence type="predicted"/>
<dbReference type="PANTHER" id="PTHR34818:SF1">
    <property type="entry name" value="PROTEIN BLI-3"/>
    <property type="match status" value="1"/>
</dbReference>
<dbReference type="AlphaFoldDB" id="A0A0F9GIJ0"/>
<dbReference type="InterPro" id="IPR052917">
    <property type="entry name" value="Stress-Dev_Protein"/>
</dbReference>
<dbReference type="SUPFAM" id="SSF50475">
    <property type="entry name" value="FMN-binding split barrel"/>
    <property type="match status" value="1"/>
</dbReference>